<dbReference type="EMBL" id="ML119215">
    <property type="protein sequence ID" value="RPB06829.1"/>
    <property type="molecule type" value="Genomic_DNA"/>
</dbReference>
<feature type="region of interest" description="Disordered" evidence="1">
    <location>
        <begin position="110"/>
        <end position="200"/>
    </location>
</feature>
<evidence type="ECO:0000313" key="2">
    <source>
        <dbReference type="EMBL" id="RPB06829.1"/>
    </source>
</evidence>
<dbReference type="OrthoDB" id="5339776at2759"/>
<dbReference type="Pfam" id="PF13136">
    <property type="entry name" value="DUF3984"/>
    <property type="match status" value="1"/>
</dbReference>
<feature type="compositionally biased region" description="Gly residues" evidence="1">
    <location>
        <begin position="63"/>
        <end position="72"/>
    </location>
</feature>
<dbReference type="Proteomes" id="UP000277580">
    <property type="component" value="Unassembled WGS sequence"/>
</dbReference>
<sequence length="357" mass="39693">MSQESASPPVVGSYTQGDGYNTQADSYKSLDENANPLRRVSTTSSVDDSPRQDAQGKKKRLSFGGGNDGRGGPMFKNLETIRGHHTSEGYNDQKPMDGFIGAAFKRFVSPKHSSTVAGGKAPTTPGILSRNQSFTSQRSFHTELPKSKSSSHLTSSHSTSNQWLQRTGAALTSETRESKGQSWLTSRASSTSLVREGDDDDGSIYYGADDEFSPLTPRRRLSRNFSGEFYTNGLEALEEDFSPTRGDHCHEGEEEEWKNRVGGEEREYIDIPRGFGVGQFVDRLIGWSVFADDDTDSDESLDGYEEERVCVKGKKERGRVETPGDRSVREQQRRLRDEGEGWQDPGWVFDIVSQIFL</sequence>
<accession>A0A3N4KBU8</accession>
<feature type="region of interest" description="Disordered" evidence="1">
    <location>
        <begin position="315"/>
        <end position="344"/>
    </location>
</feature>
<dbReference type="STRING" id="1392247.A0A3N4KBU8"/>
<keyword evidence="3" id="KW-1185">Reference proteome</keyword>
<feature type="compositionally biased region" description="Polar residues" evidence="1">
    <location>
        <begin position="161"/>
        <end position="173"/>
    </location>
</feature>
<feature type="compositionally biased region" description="Polar residues" evidence="1">
    <location>
        <begin position="180"/>
        <end position="193"/>
    </location>
</feature>
<dbReference type="AlphaFoldDB" id="A0A3N4KBU8"/>
<feature type="compositionally biased region" description="Polar residues" evidence="1">
    <location>
        <begin position="13"/>
        <end position="26"/>
    </location>
</feature>
<feature type="compositionally biased region" description="Low complexity" evidence="1">
    <location>
        <begin position="147"/>
        <end position="160"/>
    </location>
</feature>
<evidence type="ECO:0000256" key="1">
    <source>
        <dbReference type="SAM" id="MobiDB-lite"/>
    </source>
</evidence>
<name>A0A3N4KBU8_9PEZI</name>
<gene>
    <name evidence="2" type="ORF">P167DRAFT_609849</name>
</gene>
<organism evidence="2 3">
    <name type="scientific">Morchella conica CCBAS932</name>
    <dbReference type="NCBI Taxonomy" id="1392247"/>
    <lineage>
        <taxon>Eukaryota</taxon>
        <taxon>Fungi</taxon>
        <taxon>Dikarya</taxon>
        <taxon>Ascomycota</taxon>
        <taxon>Pezizomycotina</taxon>
        <taxon>Pezizomycetes</taxon>
        <taxon>Pezizales</taxon>
        <taxon>Morchellaceae</taxon>
        <taxon>Morchella</taxon>
    </lineage>
</organism>
<protein>
    <submittedName>
        <fullName evidence="2">Uncharacterized protein</fullName>
    </submittedName>
</protein>
<evidence type="ECO:0000313" key="3">
    <source>
        <dbReference type="Proteomes" id="UP000277580"/>
    </source>
</evidence>
<dbReference type="InterPro" id="IPR025040">
    <property type="entry name" value="DUF3984"/>
</dbReference>
<feature type="compositionally biased region" description="Basic and acidic residues" evidence="1">
    <location>
        <begin position="318"/>
        <end position="339"/>
    </location>
</feature>
<proteinExistence type="predicted"/>
<dbReference type="InParanoid" id="A0A3N4KBU8"/>
<feature type="region of interest" description="Disordered" evidence="1">
    <location>
        <begin position="1"/>
        <end position="96"/>
    </location>
</feature>
<reference evidence="2 3" key="1">
    <citation type="journal article" date="2018" name="Nat. Ecol. Evol.">
        <title>Pezizomycetes genomes reveal the molecular basis of ectomycorrhizal truffle lifestyle.</title>
        <authorList>
            <person name="Murat C."/>
            <person name="Payen T."/>
            <person name="Noel B."/>
            <person name="Kuo A."/>
            <person name="Morin E."/>
            <person name="Chen J."/>
            <person name="Kohler A."/>
            <person name="Krizsan K."/>
            <person name="Balestrini R."/>
            <person name="Da Silva C."/>
            <person name="Montanini B."/>
            <person name="Hainaut M."/>
            <person name="Levati E."/>
            <person name="Barry K.W."/>
            <person name="Belfiori B."/>
            <person name="Cichocki N."/>
            <person name="Clum A."/>
            <person name="Dockter R.B."/>
            <person name="Fauchery L."/>
            <person name="Guy J."/>
            <person name="Iotti M."/>
            <person name="Le Tacon F."/>
            <person name="Lindquist E.A."/>
            <person name="Lipzen A."/>
            <person name="Malagnac F."/>
            <person name="Mello A."/>
            <person name="Molinier V."/>
            <person name="Miyauchi S."/>
            <person name="Poulain J."/>
            <person name="Riccioni C."/>
            <person name="Rubini A."/>
            <person name="Sitrit Y."/>
            <person name="Splivallo R."/>
            <person name="Traeger S."/>
            <person name="Wang M."/>
            <person name="Zifcakova L."/>
            <person name="Wipf D."/>
            <person name="Zambonelli A."/>
            <person name="Paolocci F."/>
            <person name="Nowrousian M."/>
            <person name="Ottonello S."/>
            <person name="Baldrian P."/>
            <person name="Spatafora J.W."/>
            <person name="Henrissat B."/>
            <person name="Nagy L.G."/>
            <person name="Aury J.M."/>
            <person name="Wincker P."/>
            <person name="Grigoriev I.V."/>
            <person name="Bonfante P."/>
            <person name="Martin F.M."/>
        </authorList>
    </citation>
    <scope>NUCLEOTIDE SEQUENCE [LARGE SCALE GENOMIC DNA]</scope>
    <source>
        <strain evidence="2 3">CCBAS932</strain>
    </source>
</reference>
<feature type="compositionally biased region" description="Polar residues" evidence="1">
    <location>
        <begin position="129"/>
        <end position="139"/>
    </location>
</feature>